<dbReference type="SUPFAM" id="SSF48498">
    <property type="entry name" value="Tetracyclin repressor-like, C-terminal domain"/>
    <property type="match status" value="1"/>
</dbReference>
<reference evidence="6 7" key="1">
    <citation type="submission" date="2018-03" db="EMBL/GenBank/DDBJ databases">
        <title>Genomic Encyclopedia of Archaeal and Bacterial Type Strains, Phase II (KMG-II): from individual species to whole genera.</title>
        <authorList>
            <person name="Goeker M."/>
        </authorList>
    </citation>
    <scope>NUCLEOTIDE SEQUENCE [LARGE SCALE GENOMIC DNA]</scope>
    <source>
        <strain evidence="6 7">DSM 44720</strain>
    </source>
</reference>
<dbReference type="InterPro" id="IPR001647">
    <property type="entry name" value="HTH_TetR"/>
</dbReference>
<dbReference type="AlphaFoldDB" id="A0A2T0TH79"/>
<accession>A0A2T0TH79</accession>
<organism evidence="6 7">
    <name type="scientific">Umezawaea tangerina</name>
    <dbReference type="NCBI Taxonomy" id="84725"/>
    <lineage>
        <taxon>Bacteria</taxon>
        <taxon>Bacillati</taxon>
        <taxon>Actinomycetota</taxon>
        <taxon>Actinomycetes</taxon>
        <taxon>Pseudonocardiales</taxon>
        <taxon>Pseudonocardiaceae</taxon>
        <taxon>Umezawaea</taxon>
    </lineage>
</organism>
<dbReference type="PANTHER" id="PTHR30055">
    <property type="entry name" value="HTH-TYPE TRANSCRIPTIONAL REGULATOR RUTR"/>
    <property type="match status" value="1"/>
</dbReference>
<dbReference type="InterPro" id="IPR036271">
    <property type="entry name" value="Tet_transcr_reg_TetR-rel_C_sf"/>
</dbReference>
<sequence>MPSSPRTSPAKAPLSRDAIVATTLALVDELGFGVVSMRRVAQALDTGPASLYVYVRDRDELMALAHDLAVAPVELPGESDGDWRARLELLVDRIVDALGSHDDIASVGLTDVPVGPQTLRVTEEMLRLLRVGGIDDAACAWAADLLGQYIASSALEKAARLRAQRDLARADATGCASEEAMSEAFSARLDVVYRSLPADRYPTIAVLAPLLTGGHGGSRAAWKLRVIIDGLLAQDPALR</sequence>
<dbReference type="GO" id="GO:0045892">
    <property type="term" value="P:negative regulation of DNA-templated transcription"/>
    <property type="evidence" value="ECO:0007669"/>
    <property type="project" value="InterPro"/>
</dbReference>
<protein>
    <submittedName>
        <fullName evidence="6">TetR family transcriptional regulator</fullName>
    </submittedName>
</protein>
<evidence type="ECO:0000313" key="7">
    <source>
        <dbReference type="Proteomes" id="UP000239494"/>
    </source>
</evidence>
<dbReference type="EMBL" id="PVTF01000002">
    <property type="protein sequence ID" value="PRY45047.1"/>
    <property type="molecule type" value="Genomic_DNA"/>
</dbReference>
<feature type="domain" description="HTH tetR-type" evidence="5">
    <location>
        <begin position="13"/>
        <end position="73"/>
    </location>
</feature>
<gene>
    <name evidence="6" type="ORF">CLV43_102612</name>
</gene>
<keyword evidence="3" id="KW-0804">Transcription</keyword>
<name>A0A2T0TH79_9PSEU</name>
<feature type="DNA-binding region" description="H-T-H motif" evidence="4">
    <location>
        <begin position="36"/>
        <end position="55"/>
    </location>
</feature>
<dbReference type="GO" id="GO:0000976">
    <property type="term" value="F:transcription cis-regulatory region binding"/>
    <property type="evidence" value="ECO:0007669"/>
    <property type="project" value="TreeGrafter"/>
</dbReference>
<evidence type="ECO:0000256" key="3">
    <source>
        <dbReference type="ARBA" id="ARBA00023163"/>
    </source>
</evidence>
<dbReference type="InterPro" id="IPR050109">
    <property type="entry name" value="HTH-type_TetR-like_transc_reg"/>
</dbReference>
<evidence type="ECO:0000313" key="6">
    <source>
        <dbReference type="EMBL" id="PRY45047.1"/>
    </source>
</evidence>
<evidence type="ECO:0000256" key="1">
    <source>
        <dbReference type="ARBA" id="ARBA00023015"/>
    </source>
</evidence>
<keyword evidence="7" id="KW-1185">Reference proteome</keyword>
<dbReference type="RefSeq" id="WP_106186596.1">
    <property type="nucleotide sequence ID" value="NZ_PVTF01000002.1"/>
</dbReference>
<comment type="caution">
    <text evidence="6">The sequence shown here is derived from an EMBL/GenBank/DDBJ whole genome shotgun (WGS) entry which is preliminary data.</text>
</comment>
<keyword evidence="1" id="KW-0805">Transcription regulation</keyword>
<dbReference type="PROSITE" id="PS50977">
    <property type="entry name" value="HTH_TETR_2"/>
    <property type="match status" value="1"/>
</dbReference>
<proteinExistence type="predicted"/>
<dbReference type="InterPro" id="IPR004111">
    <property type="entry name" value="Repressor_TetR_C"/>
</dbReference>
<dbReference type="Proteomes" id="UP000239494">
    <property type="component" value="Unassembled WGS sequence"/>
</dbReference>
<dbReference type="OrthoDB" id="329481at2"/>
<keyword evidence="2 4" id="KW-0238">DNA-binding</keyword>
<dbReference type="Gene3D" id="1.10.357.10">
    <property type="entry name" value="Tetracycline Repressor, domain 2"/>
    <property type="match status" value="1"/>
</dbReference>
<dbReference type="SUPFAM" id="SSF46689">
    <property type="entry name" value="Homeodomain-like"/>
    <property type="match status" value="1"/>
</dbReference>
<dbReference type="Pfam" id="PF02909">
    <property type="entry name" value="TetR_C_1"/>
    <property type="match status" value="1"/>
</dbReference>
<evidence type="ECO:0000256" key="2">
    <source>
        <dbReference type="ARBA" id="ARBA00023125"/>
    </source>
</evidence>
<dbReference type="GO" id="GO:0003700">
    <property type="term" value="F:DNA-binding transcription factor activity"/>
    <property type="evidence" value="ECO:0007669"/>
    <property type="project" value="TreeGrafter"/>
</dbReference>
<evidence type="ECO:0000256" key="4">
    <source>
        <dbReference type="PROSITE-ProRule" id="PRU00335"/>
    </source>
</evidence>
<dbReference type="InterPro" id="IPR009057">
    <property type="entry name" value="Homeodomain-like_sf"/>
</dbReference>
<evidence type="ECO:0000259" key="5">
    <source>
        <dbReference type="PROSITE" id="PS50977"/>
    </source>
</evidence>
<dbReference type="PANTHER" id="PTHR30055:SF151">
    <property type="entry name" value="TRANSCRIPTIONAL REGULATORY PROTEIN"/>
    <property type="match status" value="1"/>
</dbReference>